<accession>F8F2X1</accession>
<name>F8F2X1_GRAC1</name>
<dbReference type="HOGENOM" id="CLU_1758017_0_0_12"/>
<sequence>MAFLVSIACIGMLGGTEWCIRKVIQKPALLRWIALLPLAIVRSLSFFGIIYAVFGYIFPISPNIVFAINWSACPVIMLFTISMVAPKGGYQIANVLGGMWILLSVIEIFMKYERYGIRIFQVIAMTIFLWYLFIERREKGKSNLIKQI</sequence>
<dbReference type="EMBL" id="CP002868">
    <property type="protein sequence ID" value="AEJ19879.1"/>
    <property type="molecule type" value="Genomic_DNA"/>
</dbReference>
<proteinExistence type="predicted"/>
<evidence type="ECO:0000313" key="2">
    <source>
        <dbReference type="EMBL" id="AEJ19879.1"/>
    </source>
</evidence>
<dbReference type="Proteomes" id="UP000000503">
    <property type="component" value="Chromosome"/>
</dbReference>
<keyword evidence="1" id="KW-0472">Membrane</keyword>
<feature type="transmembrane region" description="Helical" evidence="1">
    <location>
        <begin position="32"/>
        <end position="58"/>
    </location>
</feature>
<dbReference type="STRING" id="744872.Spica_1737"/>
<organism evidence="2 3">
    <name type="scientific">Gracilinema caldarium (strain ATCC 51460 / DSM 7334 / H1)</name>
    <name type="common">Treponema caldarium</name>
    <dbReference type="NCBI Taxonomy" id="744872"/>
    <lineage>
        <taxon>Bacteria</taxon>
        <taxon>Pseudomonadati</taxon>
        <taxon>Spirochaetota</taxon>
        <taxon>Spirochaetia</taxon>
        <taxon>Spirochaetales</taxon>
        <taxon>Breznakiellaceae</taxon>
        <taxon>Gracilinema</taxon>
    </lineage>
</organism>
<keyword evidence="1" id="KW-0812">Transmembrane</keyword>
<protein>
    <submittedName>
        <fullName evidence="2">Uncharacterized protein</fullName>
    </submittedName>
</protein>
<dbReference type="AlphaFoldDB" id="F8F2X1"/>
<keyword evidence="3" id="KW-1185">Reference proteome</keyword>
<keyword evidence="1" id="KW-1133">Transmembrane helix</keyword>
<feature type="transmembrane region" description="Helical" evidence="1">
    <location>
        <begin position="64"/>
        <end position="85"/>
    </location>
</feature>
<feature type="transmembrane region" description="Helical" evidence="1">
    <location>
        <begin position="115"/>
        <end position="134"/>
    </location>
</feature>
<feature type="transmembrane region" description="Helical" evidence="1">
    <location>
        <begin position="92"/>
        <end position="109"/>
    </location>
</feature>
<gene>
    <name evidence="2" type="ordered locus">Spica_1737</name>
</gene>
<dbReference type="KEGG" id="scd:Spica_1737"/>
<evidence type="ECO:0000313" key="3">
    <source>
        <dbReference type="Proteomes" id="UP000000503"/>
    </source>
</evidence>
<evidence type="ECO:0000256" key="1">
    <source>
        <dbReference type="SAM" id="Phobius"/>
    </source>
</evidence>
<reference evidence="3" key="1">
    <citation type="journal article" date="2013" name="Stand. Genomic Sci.">
        <title>Genome sequence of the thermophilic fresh-water bacterium Spirochaeta caldaria type strain (H1(T)), reclassification of Spirochaeta caldaria, Spirochaeta stenostrepta, and Spirochaeta zuelzerae in the genus Treponema as Treponema caldaria comb. nov., Treponema stenostrepta comb. nov., and Treponema zuelzerae comb. nov., and emendation of the genus Treponema.</title>
        <authorList>
            <person name="Abt B."/>
            <person name="Goker M."/>
            <person name="Scheuner C."/>
            <person name="Han C."/>
            <person name="Lu M."/>
            <person name="Misra M."/>
            <person name="Lapidus A."/>
            <person name="Nolan M."/>
            <person name="Lucas S."/>
            <person name="Hammon N."/>
            <person name="Deshpande S."/>
            <person name="Cheng J.F."/>
            <person name="Tapia R."/>
            <person name="Goodwin L.A."/>
            <person name="Pitluck S."/>
            <person name="Liolios K."/>
            <person name="Pagani I."/>
            <person name="Ivanova N."/>
            <person name="Mavromatis K."/>
            <person name="Mikhailova N."/>
            <person name="Huntemann M."/>
            <person name="Pati A."/>
            <person name="Chen A."/>
            <person name="Palaniappan K."/>
            <person name="Land M."/>
            <person name="Hauser L."/>
            <person name="Jeffries C.D."/>
            <person name="Rohde M."/>
            <person name="Spring S."/>
            <person name="Gronow S."/>
            <person name="Detter J.C."/>
            <person name="Bristow J."/>
            <person name="Eisen J.A."/>
            <person name="Markowitz V."/>
            <person name="Hugenholtz P."/>
            <person name="Kyrpides N.C."/>
            <person name="Woyke T."/>
            <person name="Klenk H.P."/>
        </authorList>
    </citation>
    <scope>NUCLEOTIDE SEQUENCE</scope>
    <source>
        <strain evidence="3">ATCC 51460 / DSM 7334 / H1</strain>
    </source>
</reference>